<evidence type="ECO:0000259" key="1">
    <source>
        <dbReference type="Pfam" id="PF12680"/>
    </source>
</evidence>
<keyword evidence="3" id="KW-1185">Reference proteome</keyword>
<dbReference type="InterPro" id="IPR037401">
    <property type="entry name" value="SnoaL-like"/>
</dbReference>
<feature type="domain" description="SnoaL-like" evidence="1">
    <location>
        <begin position="19"/>
        <end position="127"/>
    </location>
</feature>
<dbReference type="SUPFAM" id="SSF54427">
    <property type="entry name" value="NTF2-like"/>
    <property type="match status" value="1"/>
</dbReference>
<proteinExistence type="predicted"/>
<gene>
    <name evidence="2" type="ORF">O1G22_27080</name>
</gene>
<accession>A0ABY7P8F7</accession>
<dbReference type="PANTHER" id="PTHR41252">
    <property type="entry name" value="BLR2505 PROTEIN"/>
    <property type="match status" value="1"/>
</dbReference>
<dbReference type="EMBL" id="CP115300">
    <property type="protein sequence ID" value="WBO66209.1"/>
    <property type="molecule type" value="Genomic_DNA"/>
</dbReference>
<dbReference type="Proteomes" id="UP001212326">
    <property type="component" value="Chromosome"/>
</dbReference>
<sequence length="148" mass="16665">MTTAERTERPDSDEPRDVVLRYFEALAAGDQETIWDSWADDGTCWYGGDLPISGTWQGRDQVINGFLATAFAHLDPDREIGLKVTNVFGEGEQVLVEWDSWATGRTGRPYHEHNIGVFTVRAGKIAGMREYADTQHWERALVAPDPVR</sequence>
<dbReference type="Gene3D" id="3.10.450.50">
    <property type="match status" value="1"/>
</dbReference>
<evidence type="ECO:0000313" key="3">
    <source>
        <dbReference type="Proteomes" id="UP001212326"/>
    </source>
</evidence>
<dbReference type="RefSeq" id="WP_270083696.1">
    <property type="nucleotide sequence ID" value="NZ_CP115300.1"/>
</dbReference>
<name>A0ABY7P8F7_9ACTN</name>
<reference evidence="2 3" key="1">
    <citation type="submission" date="2022-12" db="EMBL/GenBank/DDBJ databases">
        <authorList>
            <person name="Mo P."/>
        </authorList>
    </citation>
    <scope>NUCLEOTIDE SEQUENCE [LARGE SCALE GENOMIC DNA]</scope>
    <source>
        <strain evidence="2 3">HUAS 2-6</strain>
    </source>
</reference>
<organism evidence="2 3">
    <name type="scientific">Streptomyces camelliae</name>
    <dbReference type="NCBI Taxonomy" id="3004093"/>
    <lineage>
        <taxon>Bacteria</taxon>
        <taxon>Bacillati</taxon>
        <taxon>Actinomycetota</taxon>
        <taxon>Actinomycetes</taxon>
        <taxon>Kitasatosporales</taxon>
        <taxon>Streptomycetaceae</taxon>
        <taxon>Streptomyces</taxon>
    </lineage>
</organism>
<dbReference type="PANTHER" id="PTHR41252:SF1">
    <property type="entry name" value="BLR2505 PROTEIN"/>
    <property type="match status" value="1"/>
</dbReference>
<protein>
    <submittedName>
        <fullName evidence="2">Nuclear transport factor 2 family protein</fullName>
    </submittedName>
</protein>
<dbReference type="InterPro" id="IPR032710">
    <property type="entry name" value="NTF2-like_dom_sf"/>
</dbReference>
<evidence type="ECO:0000313" key="2">
    <source>
        <dbReference type="EMBL" id="WBO66209.1"/>
    </source>
</evidence>
<dbReference type="Pfam" id="PF12680">
    <property type="entry name" value="SnoaL_2"/>
    <property type="match status" value="1"/>
</dbReference>